<reference evidence="1 2" key="1">
    <citation type="journal article" date="2020" name="Phytopathology">
        <title>Genome Sequence Resources of Colletotrichum truncatum, C. plurivorum, C. musicola, and C. sojae: Four Species Pathogenic to Soybean (Glycine max).</title>
        <authorList>
            <person name="Rogerio F."/>
            <person name="Boufleur T.R."/>
            <person name="Ciampi-Guillardi M."/>
            <person name="Sukno S.A."/>
            <person name="Thon M.R."/>
            <person name="Massola Junior N.S."/>
            <person name="Baroncelli R."/>
        </authorList>
    </citation>
    <scope>NUCLEOTIDE SEQUENCE [LARGE SCALE GENOMIC DNA]</scope>
    <source>
        <strain evidence="1 2">CMES1059</strain>
    </source>
</reference>
<keyword evidence="2" id="KW-1185">Reference proteome</keyword>
<dbReference type="Proteomes" id="UP000805649">
    <property type="component" value="Unassembled WGS sequence"/>
</dbReference>
<proteinExistence type="predicted"/>
<sequence>MRSSSNDGSQKRFEATQPEVYPAFIRALSTFNQAAPKTQEEADRNLAEIHTKATMLFQGHRDLLERFESSLPSDYFHQSVKTES</sequence>
<gene>
    <name evidence="1" type="ORF">CTRU02_209102</name>
</gene>
<comment type="caution">
    <text evidence="1">The sequence shown here is derived from an EMBL/GenBank/DDBJ whole genome shotgun (WGS) entry which is preliminary data.</text>
</comment>
<dbReference type="EMBL" id="VUJX02000005">
    <property type="protein sequence ID" value="KAL0936886.1"/>
    <property type="molecule type" value="Genomic_DNA"/>
</dbReference>
<name>A0ACC3YY40_COLTU</name>
<protein>
    <submittedName>
        <fullName evidence="1">Het domain protein</fullName>
    </submittedName>
</protein>
<evidence type="ECO:0000313" key="1">
    <source>
        <dbReference type="EMBL" id="KAL0936886.1"/>
    </source>
</evidence>
<evidence type="ECO:0000313" key="2">
    <source>
        <dbReference type="Proteomes" id="UP000805649"/>
    </source>
</evidence>
<accession>A0ACC3YY40</accession>
<organism evidence="1 2">
    <name type="scientific">Colletotrichum truncatum</name>
    <name type="common">Anthracnose fungus</name>
    <name type="synonym">Colletotrichum capsici</name>
    <dbReference type="NCBI Taxonomy" id="5467"/>
    <lineage>
        <taxon>Eukaryota</taxon>
        <taxon>Fungi</taxon>
        <taxon>Dikarya</taxon>
        <taxon>Ascomycota</taxon>
        <taxon>Pezizomycotina</taxon>
        <taxon>Sordariomycetes</taxon>
        <taxon>Hypocreomycetidae</taxon>
        <taxon>Glomerellales</taxon>
        <taxon>Glomerellaceae</taxon>
        <taxon>Colletotrichum</taxon>
        <taxon>Colletotrichum truncatum species complex</taxon>
    </lineage>
</organism>